<dbReference type="PANTHER" id="PTHR43386">
    <property type="entry name" value="OLIGOPEPTIDE TRANSPORT SYSTEM PERMEASE PROTEIN APPC"/>
    <property type="match status" value="1"/>
</dbReference>
<dbReference type="GO" id="GO:0055085">
    <property type="term" value="P:transmembrane transport"/>
    <property type="evidence" value="ECO:0007669"/>
    <property type="project" value="InterPro"/>
</dbReference>
<dbReference type="PANTHER" id="PTHR43386:SF1">
    <property type="entry name" value="D,D-DIPEPTIDE TRANSPORT SYSTEM PERMEASE PROTEIN DDPC-RELATED"/>
    <property type="match status" value="1"/>
</dbReference>
<organism evidence="9 10">
    <name type="scientific">Hominiventricola filiformis</name>
    <dbReference type="NCBI Taxonomy" id="2885352"/>
    <lineage>
        <taxon>Bacteria</taxon>
        <taxon>Bacillati</taxon>
        <taxon>Bacillota</taxon>
        <taxon>Clostridia</taxon>
        <taxon>Lachnospirales</taxon>
        <taxon>Lachnospiraceae</taxon>
        <taxon>Hominiventricola</taxon>
    </lineage>
</organism>
<keyword evidence="3" id="KW-1003">Cell membrane</keyword>
<dbReference type="InterPro" id="IPR050366">
    <property type="entry name" value="BP-dependent_transpt_permease"/>
</dbReference>
<comment type="caution">
    <text evidence="9">The sequence shown here is derived from an EMBL/GenBank/DDBJ whole genome shotgun (WGS) entry which is preliminary data.</text>
</comment>
<dbReference type="AlphaFoldDB" id="A0AAE3A4Z2"/>
<evidence type="ECO:0000256" key="2">
    <source>
        <dbReference type="ARBA" id="ARBA00022448"/>
    </source>
</evidence>
<evidence type="ECO:0000256" key="3">
    <source>
        <dbReference type="ARBA" id="ARBA00022475"/>
    </source>
</evidence>
<dbReference type="InterPro" id="IPR000515">
    <property type="entry name" value="MetI-like"/>
</dbReference>
<keyword evidence="10" id="KW-1185">Reference proteome</keyword>
<feature type="transmembrane region" description="Helical" evidence="7">
    <location>
        <begin position="125"/>
        <end position="150"/>
    </location>
</feature>
<sequence length="278" mass="30127">MDKKIVISRMKRSSFFLIGLSITVLIICAAIFGPMLVKSDPVHNDLMSKLLPPLTDGHLLGTDQLGRDILARILYGARMSLIISFVVTILAVALGTLLGLISGYWGGIVDTVIMRICDVFLSLPLIVVTIALVAVLGNTVPNLIAILVLLNWVEFCKLTRTNVLVAKNMEFVSAIKILGGSSSRILSKEIFPNVTTTLLIQASLKFGNVILTEASLSYLGQGIMQPTPSWGNMIADGRNYLAAYPWVCLVPGIALMITILGFNFLGDGLRDVLDPKRT</sequence>
<dbReference type="InterPro" id="IPR025966">
    <property type="entry name" value="OppC_N"/>
</dbReference>
<evidence type="ECO:0000256" key="7">
    <source>
        <dbReference type="RuleBase" id="RU363032"/>
    </source>
</evidence>
<protein>
    <submittedName>
        <fullName evidence="9">ABC transporter permease</fullName>
    </submittedName>
</protein>
<dbReference type="SUPFAM" id="SSF161098">
    <property type="entry name" value="MetI-like"/>
    <property type="match status" value="1"/>
</dbReference>
<comment type="similarity">
    <text evidence="7">Belongs to the binding-protein-dependent transport system permease family.</text>
</comment>
<evidence type="ECO:0000256" key="4">
    <source>
        <dbReference type="ARBA" id="ARBA00022692"/>
    </source>
</evidence>
<dbReference type="Pfam" id="PF12911">
    <property type="entry name" value="OppC_N"/>
    <property type="match status" value="1"/>
</dbReference>
<evidence type="ECO:0000256" key="6">
    <source>
        <dbReference type="ARBA" id="ARBA00023136"/>
    </source>
</evidence>
<dbReference type="EMBL" id="JAJEPS010000003">
    <property type="protein sequence ID" value="MCC2125514.1"/>
    <property type="molecule type" value="Genomic_DNA"/>
</dbReference>
<feature type="domain" description="ABC transmembrane type-1" evidence="8">
    <location>
        <begin position="77"/>
        <end position="266"/>
    </location>
</feature>
<gene>
    <name evidence="9" type="ORF">LKD36_04895</name>
</gene>
<dbReference type="CDD" id="cd06261">
    <property type="entry name" value="TM_PBP2"/>
    <property type="match status" value="1"/>
</dbReference>
<accession>A0AAE3A4Z2</accession>
<keyword evidence="6 7" id="KW-0472">Membrane</keyword>
<feature type="transmembrane region" description="Helical" evidence="7">
    <location>
        <begin position="15"/>
        <end position="37"/>
    </location>
</feature>
<keyword evidence="4 7" id="KW-0812">Transmembrane</keyword>
<dbReference type="Proteomes" id="UP001198220">
    <property type="component" value="Unassembled WGS sequence"/>
</dbReference>
<reference evidence="9 10" key="1">
    <citation type="submission" date="2021-10" db="EMBL/GenBank/DDBJ databases">
        <title>Anaerobic single-cell dispensing facilitates the cultivation of human gut bacteria.</title>
        <authorList>
            <person name="Afrizal A."/>
        </authorList>
    </citation>
    <scope>NUCLEOTIDE SEQUENCE [LARGE SCALE GENOMIC DNA]</scope>
    <source>
        <strain evidence="9 10">CLA-AA-H276</strain>
    </source>
</reference>
<evidence type="ECO:0000256" key="5">
    <source>
        <dbReference type="ARBA" id="ARBA00022989"/>
    </source>
</evidence>
<feature type="transmembrane region" description="Helical" evidence="7">
    <location>
        <begin position="243"/>
        <end position="265"/>
    </location>
</feature>
<evidence type="ECO:0000256" key="1">
    <source>
        <dbReference type="ARBA" id="ARBA00004651"/>
    </source>
</evidence>
<dbReference type="PROSITE" id="PS50928">
    <property type="entry name" value="ABC_TM1"/>
    <property type="match status" value="1"/>
</dbReference>
<keyword evidence="5 7" id="KW-1133">Transmembrane helix</keyword>
<proteinExistence type="inferred from homology"/>
<keyword evidence="2 7" id="KW-0813">Transport</keyword>
<dbReference type="Gene3D" id="1.10.3720.10">
    <property type="entry name" value="MetI-like"/>
    <property type="match status" value="1"/>
</dbReference>
<dbReference type="Pfam" id="PF00528">
    <property type="entry name" value="BPD_transp_1"/>
    <property type="match status" value="1"/>
</dbReference>
<dbReference type="RefSeq" id="WP_308458928.1">
    <property type="nucleotide sequence ID" value="NZ_JAJEPS010000003.1"/>
</dbReference>
<name>A0AAE3A4Z2_9FIRM</name>
<dbReference type="GO" id="GO:0005886">
    <property type="term" value="C:plasma membrane"/>
    <property type="evidence" value="ECO:0007669"/>
    <property type="project" value="UniProtKB-SubCell"/>
</dbReference>
<evidence type="ECO:0000259" key="8">
    <source>
        <dbReference type="PROSITE" id="PS50928"/>
    </source>
</evidence>
<evidence type="ECO:0000313" key="10">
    <source>
        <dbReference type="Proteomes" id="UP001198220"/>
    </source>
</evidence>
<comment type="subcellular location">
    <subcellularLocation>
        <location evidence="1 7">Cell membrane</location>
        <topology evidence="1 7">Multi-pass membrane protein</topology>
    </subcellularLocation>
</comment>
<feature type="transmembrane region" description="Helical" evidence="7">
    <location>
        <begin position="81"/>
        <end position="105"/>
    </location>
</feature>
<dbReference type="InterPro" id="IPR035906">
    <property type="entry name" value="MetI-like_sf"/>
</dbReference>
<evidence type="ECO:0000313" key="9">
    <source>
        <dbReference type="EMBL" id="MCC2125514.1"/>
    </source>
</evidence>